<dbReference type="EMBL" id="PNBA02000016">
    <property type="protein sequence ID" value="KAG6397629.1"/>
    <property type="molecule type" value="Genomic_DNA"/>
</dbReference>
<comment type="caution">
    <text evidence="1">The sequence shown here is derived from an EMBL/GenBank/DDBJ whole genome shotgun (WGS) entry which is preliminary data.</text>
</comment>
<protein>
    <submittedName>
        <fullName evidence="1">Uncharacterized protein</fullName>
    </submittedName>
</protein>
<dbReference type="Proteomes" id="UP000298416">
    <property type="component" value="Unassembled WGS sequence"/>
</dbReference>
<gene>
    <name evidence="1" type="ORF">SASPL_143799</name>
</gene>
<reference evidence="1" key="2">
    <citation type="submission" date="2020-08" db="EMBL/GenBank/DDBJ databases">
        <title>Plant Genome Project.</title>
        <authorList>
            <person name="Zhang R.-G."/>
        </authorList>
    </citation>
    <scope>NUCLEOTIDE SEQUENCE</scope>
    <source>
        <strain evidence="1">Huo1</strain>
        <tissue evidence="1">Leaf</tissue>
    </source>
</reference>
<keyword evidence="2" id="KW-1185">Reference proteome</keyword>
<accession>A0A8X8WPC8</accession>
<reference evidence="1" key="1">
    <citation type="submission" date="2018-01" db="EMBL/GenBank/DDBJ databases">
        <authorList>
            <person name="Mao J.F."/>
        </authorList>
    </citation>
    <scope>NUCLEOTIDE SEQUENCE</scope>
    <source>
        <strain evidence="1">Huo1</strain>
        <tissue evidence="1">Leaf</tissue>
    </source>
</reference>
<sequence>MFAVVETMIVPPLSLLRSGSLLPPVLPRCGPVCRLTIHHYGVHHGRTATLSECLVVTALPSPSAVRGRAGVRVVRNGVQMLRFSLRFAALGAQANGSLPSFSFKQVWSPNLKV</sequence>
<organism evidence="1">
    <name type="scientific">Salvia splendens</name>
    <name type="common">Scarlet sage</name>
    <dbReference type="NCBI Taxonomy" id="180675"/>
    <lineage>
        <taxon>Eukaryota</taxon>
        <taxon>Viridiplantae</taxon>
        <taxon>Streptophyta</taxon>
        <taxon>Embryophyta</taxon>
        <taxon>Tracheophyta</taxon>
        <taxon>Spermatophyta</taxon>
        <taxon>Magnoliopsida</taxon>
        <taxon>eudicotyledons</taxon>
        <taxon>Gunneridae</taxon>
        <taxon>Pentapetalae</taxon>
        <taxon>asterids</taxon>
        <taxon>lamiids</taxon>
        <taxon>Lamiales</taxon>
        <taxon>Lamiaceae</taxon>
        <taxon>Nepetoideae</taxon>
        <taxon>Mentheae</taxon>
        <taxon>Salviinae</taxon>
        <taxon>Salvia</taxon>
        <taxon>Salvia subgen. Calosphace</taxon>
        <taxon>core Calosphace</taxon>
    </lineage>
</organism>
<proteinExistence type="predicted"/>
<evidence type="ECO:0000313" key="1">
    <source>
        <dbReference type="EMBL" id="KAG6397629.1"/>
    </source>
</evidence>
<evidence type="ECO:0000313" key="2">
    <source>
        <dbReference type="Proteomes" id="UP000298416"/>
    </source>
</evidence>
<name>A0A8X8WPC8_SALSN</name>
<dbReference type="AlphaFoldDB" id="A0A8X8WPC8"/>